<dbReference type="GO" id="GO:0005886">
    <property type="term" value="C:plasma membrane"/>
    <property type="evidence" value="ECO:0007669"/>
    <property type="project" value="UniProtKB-SubCell"/>
</dbReference>
<evidence type="ECO:0000313" key="10">
    <source>
        <dbReference type="EMBL" id="TCK03457.1"/>
    </source>
</evidence>
<evidence type="ECO:0000256" key="4">
    <source>
        <dbReference type="ARBA" id="ARBA00022692"/>
    </source>
</evidence>
<evidence type="ECO:0000256" key="7">
    <source>
        <dbReference type="PROSITE-ProRule" id="PRU00473"/>
    </source>
</evidence>
<dbReference type="Pfam" id="PF13677">
    <property type="entry name" value="MotB_plug"/>
    <property type="match status" value="1"/>
</dbReference>
<gene>
    <name evidence="10" type="ORF">CLV27_1535</name>
</gene>
<organism evidence="10 11">
    <name type="scientific">Phorcysia thermohydrogeniphila</name>
    <dbReference type="NCBI Taxonomy" id="936138"/>
    <lineage>
        <taxon>Bacteria</taxon>
        <taxon>Pseudomonadati</taxon>
        <taxon>Aquificota</taxon>
        <taxon>Aquificia</taxon>
        <taxon>Desulfurobacteriales</taxon>
        <taxon>Desulfurobacteriaceae</taxon>
        <taxon>Phorcysia</taxon>
    </lineage>
</organism>
<accession>A0A4R1G651</accession>
<evidence type="ECO:0000256" key="3">
    <source>
        <dbReference type="ARBA" id="ARBA00022475"/>
    </source>
</evidence>
<dbReference type="AlphaFoldDB" id="A0A4R1G651"/>
<evidence type="ECO:0000313" key="11">
    <source>
        <dbReference type="Proteomes" id="UP000295777"/>
    </source>
</evidence>
<dbReference type="InterPro" id="IPR025713">
    <property type="entry name" value="MotB-like_N_dom"/>
</dbReference>
<name>A0A4R1G651_9BACT</name>
<evidence type="ECO:0000256" key="6">
    <source>
        <dbReference type="ARBA" id="ARBA00023136"/>
    </source>
</evidence>
<dbReference type="PROSITE" id="PS51123">
    <property type="entry name" value="OMPA_2"/>
    <property type="match status" value="1"/>
</dbReference>
<evidence type="ECO:0000259" key="9">
    <source>
        <dbReference type="PROSITE" id="PS51123"/>
    </source>
</evidence>
<dbReference type="RefSeq" id="WP_132527449.1">
    <property type="nucleotide sequence ID" value="NZ_SMFV01000005.1"/>
</dbReference>
<keyword evidence="5 8" id="KW-1133">Transmembrane helix</keyword>
<dbReference type="Proteomes" id="UP000295777">
    <property type="component" value="Unassembled WGS sequence"/>
</dbReference>
<keyword evidence="4 8" id="KW-0812">Transmembrane</keyword>
<dbReference type="OrthoDB" id="9815217at2"/>
<feature type="transmembrane region" description="Helical" evidence="8">
    <location>
        <begin position="12"/>
        <end position="36"/>
    </location>
</feature>
<keyword evidence="6 7" id="KW-0472">Membrane</keyword>
<dbReference type="PANTHER" id="PTHR30329:SF21">
    <property type="entry name" value="LIPOPROTEIN YIAD-RELATED"/>
    <property type="match status" value="1"/>
</dbReference>
<dbReference type="Gene3D" id="3.30.1330.60">
    <property type="entry name" value="OmpA-like domain"/>
    <property type="match status" value="1"/>
</dbReference>
<sequence>MARRKKEECKKAPAWLTSFSDLMSLLLTFFILLYSMSTLDITQAIKFLSYFQGEKAKTFEKLSVVKPIRIYTTDIAKKIKKIIQRILPVHGYQIVVTEEYILVRLFNKVLFKPNSFKLTPEAKKALAKLAEVIKGLPGNYRVRIEGHTGKDEPEKPIPGIQDDWDLSIRRATAVAKYLASRGVDPSRLEAVGYGNTRPLYTWRNPILQARNRRVEIYIEVAKPKEEKKVEVQKKEKPPTRGKGS</sequence>
<comment type="subcellular location">
    <subcellularLocation>
        <location evidence="1">Cell membrane</location>
        <topology evidence="1">Single-pass membrane protein</topology>
    </subcellularLocation>
</comment>
<dbReference type="EMBL" id="SMFV01000005">
    <property type="protein sequence ID" value="TCK03457.1"/>
    <property type="molecule type" value="Genomic_DNA"/>
</dbReference>
<comment type="similarity">
    <text evidence="2">Belongs to the MotB family.</text>
</comment>
<feature type="domain" description="OmpA-like" evidence="9">
    <location>
        <begin position="98"/>
        <end position="222"/>
    </location>
</feature>
<dbReference type="InterPro" id="IPR036737">
    <property type="entry name" value="OmpA-like_sf"/>
</dbReference>
<dbReference type="SUPFAM" id="SSF103088">
    <property type="entry name" value="OmpA-like"/>
    <property type="match status" value="1"/>
</dbReference>
<comment type="caution">
    <text evidence="10">The sequence shown here is derived from an EMBL/GenBank/DDBJ whole genome shotgun (WGS) entry which is preliminary data.</text>
</comment>
<reference evidence="10 11" key="1">
    <citation type="submission" date="2019-03" db="EMBL/GenBank/DDBJ databases">
        <title>Genomic Encyclopedia of Archaeal and Bacterial Type Strains, Phase II (KMG-II): from individual species to whole genera.</title>
        <authorList>
            <person name="Goeker M."/>
        </authorList>
    </citation>
    <scope>NUCLEOTIDE SEQUENCE [LARGE SCALE GENOMIC DNA]</scope>
    <source>
        <strain evidence="10 11">DSM 24425</strain>
    </source>
</reference>
<keyword evidence="11" id="KW-1185">Reference proteome</keyword>
<protein>
    <submittedName>
        <fullName evidence="10">Chemotaxis protein MotB</fullName>
    </submittedName>
</protein>
<dbReference type="CDD" id="cd07185">
    <property type="entry name" value="OmpA_C-like"/>
    <property type="match status" value="1"/>
</dbReference>
<dbReference type="InterPro" id="IPR050330">
    <property type="entry name" value="Bact_OuterMem_StrucFunc"/>
</dbReference>
<evidence type="ECO:0000256" key="1">
    <source>
        <dbReference type="ARBA" id="ARBA00004162"/>
    </source>
</evidence>
<dbReference type="InterPro" id="IPR006665">
    <property type="entry name" value="OmpA-like"/>
</dbReference>
<dbReference type="Pfam" id="PF00691">
    <property type="entry name" value="OmpA"/>
    <property type="match status" value="1"/>
</dbReference>
<evidence type="ECO:0000256" key="5">
    <source>
        <dbReference type="ARBA" id="ARBA00022989"/>
    </source>
</evidence>
<proteinExistence type="inferred from homology"/>
<evidence type="ECO:0000256" key="2">
    <source>
        <dbReference type="ARBA" id="ARBA00008914"/>
    </source>
</evidence>
<keyword evidence="3" id="KW-1003">Cell membrane</keyword>
<dbReference type="PANTHER" id="PTHR30329">
    <property type="entry name" value="STATOR ELEMENT OF FLAGELLAR MOTOR COMPLEX"/>
    <property type="match status" value="1"/>
</dbReference>
<evidence type="ECO:0000256" key="8">
    <source>
        <dbReference type="SAM" id="Phobius"/>
    </source>
</evidence>